<proteinExistence type="predicted"/>
<dbReference type="Proteomes" id="UP000468531">
    <property type="component" value="Unassembled WGS sequence"/>
</dbReference>
<feature type="region of interest" description="Disordered" evidence="1">
    <location>
        <begin position="27"/>
        <end position="88"/>
    </location>
</feature>
<sequence length="88" mass="9863">MRKYLFAAAIVTAIASPALADEIGVRAGPVGAGVTGGRAPDYRDRDRDRDRTTVIREREPRRDRTTVIKKQDEFGNRSKTVIHHDDDD</sequence>
<dbReference type="AlphaFoldDB" id="A0A6P1BPB7"/>
<organism evidence="3 4">
    <name type="scientific">Bradyrhizobium uaiense</name>
    <dbReference type="NCBI Taxonomy" id="2594946"/>
    <lineage>
        <taxon>Bacteria</taxon>
        <taxon>Pseudomonadati</taxon>
        <taxon>Pseudomonadota</taxon>
        <taxon>Alphaproteobacteria</taxon>
        <taxon>Hyphomicrobiales</taxon>
        <taxon>Nitrobacteraceae</taxon>
        <taxon>Bradyrhizobium</taxon>
    </lineage>
</organism>
<reference evidence="3 4" key="1">
    <citation type="journal article" date="2020" name="Arch. Microbiol.">
        <title>Bradyrhizobium uaiense sp. nov., a new highly efficient cowpea symbiont.</title>
        <authorList>
            <person name="Cabral Michel D."/>
            <person name="Azarias Guimaraes A."/>
            <person name="Martins da Costa E."/>
            <person name="Soares de Carvalho T."/>
            <person name="Balsanelli E."/>
            <person name="Willems A."/>
            <person name="Maltempi de Souza E."/>
            <person name="de Souza Moreira F.M."/>
        </authorList>
    </citation>
    <scope>NUCLEOTIDE SEQUENCE [LARGE SCALE GENOMIC DNA]</scope>
    <source>
        <strain evidence="3 4">UFLA 03-164</strain>
    </source>
</reference>
<keyword evidence="4" id="KW-1185">Reference proteome</keyword>
<dbReference type="RefSeq" id="WP_163159787.1">
    <property type="nucleotide sequence ID" value="NZ_VKHP01000166.1"/>
</dbReference>
<feature type="signal peptide" evidence="2">
    <location>
        <begin position="1"/>
        <end position="20"/>
    </location>
</feature>
<dbReference type="EMBL" id="VKHP01000166">
    <property type="protein sequence ID" value="NEV00216.1"/>
    <property type="molecule type" value="Genomic_DNA"/>
</dbReference>
<evidence type="ECO:0000313" key="4">
    <source>
        <dbReference type="Proteomes" id="UP000468531"/>
    </source>
</evidence>
<feature type="compositionally biased region" description="Basic and acidic residues" evidence="1">
    <location>
        <begin position="40"/>
        <end position="88"/>
    </location>
</feature>
<gene>
    <name evidence="3" type="ORF">FNJ47_31480</name>
</gene>
<name>A0A6P1BPB7_9BRAD</name>
<keyword evidence="2" id="KW-0732">Signal</keyword>
<evidence type="ECO:0000313" key="3">
    <source>
        <dbReference type="EMBL" id="NEV00216.1"/>
    </source>
</evidence>
<protein>
    <submittedName>
        <fullName evidence="3">Uncharacterized protein</fullName>
    </submittedName>
</protein>
<accession>A0A6P1BPB7</accession>
<evidence type="ECO:0000256" key="2">
    <source>
        <dbReference type="SAM" id="SignalP"/>
    </source>
</evidence>
<comment type="caution">
    <text evidence="3">The sequence shown here is derived from an EMBL/GenBank/DDBJ whole genome shotgun (WGS) entry which is preliminary data.</text>
</comment>
<feature type="chain" id="PRO_5027114546" evidence="2">
    <location>
        <begin position="21"/>
        <end position="88"/>
    </location>
</feature>
<evidence type="ECO:0000256" key="1">
    <source>
        <dbReference type="SAM" id="MobiDB-lite"/>
    </source>
</evidence>